<gene>
    <name evidence="1" type="ORF">OEZ85_000503</name>
</gene>
<keyword evidence="2" id="KW-1185">Reference proteome</keyword>
<dbReference type="Gene3D" id="3.40.50.11350">
    <property type="match status" value="1"/>
</dbReference>
<evidence type="ECO:0000313" key="1">
    <source>
        <dbReference type="EMBL" id="WIA21269.1"/>
    </source>
</evidence>
<dbReference type="Proteomes" id="UP001244341">
    <property type="component" value="Chromosome 13b"/>
</dbReference>
<proteinExistence type="predicted"/>
<evidence type="ECO:0000313" key="2">
    <source>
        <dbReference type="Proteomes" id="UP001244341"/>
    </source>
</evidence>
<sequence length="379" mass="42566">MQRFISHPNTHDGIDDIKQAEVASLELSHVKWQSCQSEHQPGVADLRKARTPQIKDDGGSRYMLQQQQQQQQASRADVLRDACRVPPLWRTHHIFSSTVTDPCPQQLVQGSWMNAAKENGVGGVLPYTAQAQQAIWQHQHPQDCSKAKFLVLSDPPGGIGSVFHSFTVALGAALETGRILVKHEDWLADSDYCGAQNTLDSCYFEPISSCKLSKKMQRRQARRFRGSQLAPGCISLYIRHGDKWDESPVFSDAEYEAVTKRLRQTDPALTNQLFLSTEDPVTIQYYSNTTNSSAAASWRTSYTELENDSYDGVDYGLSAEVIKCLLNLDLAMQCDGYVASVYSNWARLIDELRSTVRCKANALYFDAHYTSPADVDFNW</sequence>
<accession>A0ABY8UIR6</accession>
<dbReference type="PANTHER" id="PTHR13132:SF29">
    <property type="entry name" value="ALPHA-(1,6)-FUCOSYLTRANSFERASE"/>
    <property type="match status" value="1"/>
</dbReference>
<dbReference type="EMBL" id="CP126220">
    <property type="protein sequence ID" value="WIA21269.1"/>
    <property type="molecule type" value="Genomic_DNA"/>
</dbReference>
<dbReference type="PANTHER" id="PTHR13132">
    <property type="entry name" value="ALPHA- 1,6 -FUCOSYLTRANSFERASE"/>
    <property type="match status" value="1"/>
</dbReference>
<protein>
    <submittedName>
        <fullName evidence="1">Uncharacterized protein</fullName>
    </submittedName>
</protein>
<organism evidence="1 2">
    <name type="scientific">Tetradesmus obliquus</name>
    <name type="common">Green alga</name>
    <name type="synonym">Acutodesmus obliquus</name>
    <dbReference type="NCBI Taxonomy" id="3088"/>
    <lineage>
        <taxon>Eukaryota</taxon>
        <taxon>Viridiplantae</taxon>
        <taxon>Chlorophyta</taxon>
        <taxon>core chlorophytes</taxon>
        <taxon>Chlorophyceae</taxon>
        <taxon>CS clade</taxon>
        <taxon>Sphaeropleales</taxon>
        <taxon>Scenedesmaceae</taxon>
        <taxon>Tetradesmus</taxon>
    </lineage>
</organism>
<name>A0ABY8UIR6_TETOB</name>
<reference evidence="1 2" key="1">
    <citation type="submission" date="2023-05" db="EMBL/GenBank/DDBJ databases">
        <title>A 100% complete, gapless, phased diploid assembly of the Scenedesmus obliquus UTEX 3031 genome.</title>
        <authorList>
            <person name="Biondi T.C."/>
            <person name="Hanschen E.R."/>
            <person name="Kwon T."/>
            <person name="Eng W."/>
            <person name="Kruse C.P.S."/>
            <person name="Koehler S.I."/>
            <person name="Kunde Y."/>
            <person name="Gleasner C.D."/>
            <person name="You Mak K.T."/>
            <person name="Polle J."/>
            <person name="Hovde B.T."/>
            <person name="Starkenburg S.R."/>
        </authorList>
    </citation>
    <scope>NUCLEOTIDE SEQUENCE [LARGE SCALE GENOMIC DNA]</scope>
    <source>
        <strain evidence="1 2">DOE0152z</strain>
    </source>
</reference>